<protein>
    <submittedName>
        <fullName evidence="1">Uncharacterized protein</fullName>
    </submittedName>
</protein>
<dbReference type="AlphaFoldDB" id="A0A375YYW9"/>
<organism evidence="1 2">
    <name type="scientific">Mycobacterium shimoidei</name>
    <dbReference type="NCBI Taxonomy" id="29313"/>
    <lineage>
        <taxon>Bacteria</taxon>
        <taxon>Bacillati</taxon>
        <taxon>Actinomycetota</taxon>
        <taxon>Actinomycetes</taxon>
        <taxon>Mycobacteriales</taxon>
        <taxon>Mycobacteriaceae</taxon>
        <taxon>Mycobacterium</taxon>
    </lineage>
</organism>
<accession>A0A375YYW9</accession>
<proteinExistence type="predicted"/>
<sequence>MDPDLDYNQQHWQDRLDSFQWVISSIYSQIDSIPT</sequence>
<keyword evidence="2" id="KW-1185">Reference proteome</keyword>
<gene>
    <name evidence="1" type="ORF">MSP7336_02317</name>
</gene>
<reference evidence="1 2" key="1">
    <citation type="submission" date="2018-05" db="EMBL/GenBank/DDBJ databases">
        <authorList>
            <consortium name="IHU Genomes"/>
        </authorList>
    </citation>
    <scope>NUCLEOTIDE SEQUENCE [LARGE SCALE GENOMIC DNA]</scope>
    <source>
        <strain evidence="1 2">P7336</strain>
    </source>
</reference>
<evidence type="ECO:0000313" key="2">
    <source>
        <dbReference type="Proteomes" id="UP000252015"/>
    </source>
</evidence>
<dbReference type="EMBL" id="UEGW01000001">
    <property type="protein sequence ID" value="SRX94069.1"/>
    <property type="molecule type" value="Genomic_DNA"/>
</dbReference>
<evidence type="ECO:0000313" key="1">
    <source>
        <dbReference type="EMBL" id="SRX94069.1"/>
    </source>
</evidence>
<name>A0A375YYW9_MYCSH</name>
<dbReference type="Proteomes" id="UP000252015">
    <property type="component" value="Unassembled WGS sequence"/>
</dbReference>